<reference evidence="2" key="1">
    <citation type="journal article" date="2015" name="PLoS Genet.">
        <title>The dynamic genome and transcriptome of the human fungal pathogen Blastomyces and close relative Emmonsia.</title>
        <authorList>
            <person name="Munoz J.F."/>
            <person name="Gauthier G.M."/>
            <person name="Desjardins C.A."/>
            <person name="Gallo J.E."/>
            <person name="Holder J."/>
            <person name="Sullivan T.D."/>
            <person name="Marty A.J."/>
            <person name="Carmen J.C."/>
            <person name="Chen Z."/>
            <person name="Ding L."/>
            <person name="Gujja S."/>
            <person name="Magrini V."/>
            <person name="Misas E."/>
            <person name="Mitreva M."/>
            <person name="Priest M."/>
            <person name="Saif S."/>
            <person name="Whiston E.A."/>
            <person name="Young S."/>
            <person name="Zeng Q."/>
            <person name="Goldman W.E."/>
            <person name="Mardis E.R."/>
            <person name="Taylor J.W."/>
            <person name="McEwen J.G."/>
            <person name="Clay O.K."/>
            <person name="Klein B.S."/>
            <person name="Cuomo C.A."/>
        </authorList>
    </citation>
    <scope>NUCLEOTIDE SEQUENCE [LARGE SCALE GENOMIC DNA]</scope>
    <source>
        <strain evidence="2">SLH14081</strain>
    </source>
</reference>
<dbReference type="VEuPathDB" id="FungiDB:BDBG_07052"/>
<proteinExistence type="predicted"/>
<evidence type="ECO:0000313" key="1">
    <source>
        <dbReference type="EMBL" id="OAT11604.1"/>
    </source>
</evidence>
<dbReference type="GeneID" id="42528202"/>
<keyword evidence="2" id="KW-1185">Reference proteome</keyword>
<protein>
    <submittedName>
        <fullName evidence="1">Uncharacterized protein</fullName>
    </submittedName>
</protein>
<evidence type="ECO:0000313" key="2">
    <source>
        <dbReference type="Proteomes" id="UP000002038"/>
    </source>
</evidence>
<dbReference type="EMBL" id="GG657464">
    <property type="protein sequence ID" value="OAT11604.1"/>
    <property type="molecule type" value="Genomic_DNA"/>
</dbReference>
<sequence length="90" mass="9881">MEGLVEYEVSEMVRNVSAGERDWLSIKLKWKKSRGICNAKLEEEEINHNGGGIRGSNKSQSRVVAESPTCLGGLRVEHGSAIEALQGEKI</sequence>
<organism evidence="1 2">
    <name type="scientific">Blastomyces gilchristii (strain SLH14081)</name>
    <name type="common">Blastomyces dermatitidis</name>
    <dbReference type="NCBI Taxonomy" id="559298"/>
    <lineage>
        <taxon>Eukaryota</taxon>
        <taxon>Fungi</taxon>
        <taxon>Dikarya</taxon>
        <taxon>Ascomycota</taxon>
        <taxon>Pezizomycotina</taxon>
        <taxon>Eurotiomycetes</taxon>
        <taxon>Eurotiomycetidae</taxon>
        <taxon>Onygenales</taxon>
        <taxon>Ajellomycetaceae</taxon>
        <taxon>Blastomyces</taxon>
    </lineage>
</organism>
<gene>
    <name evidence="1" type="ORF">BDBG_07052</name>
</gene>
<dbReference type="KEGG" id="bgh:BDBG_07052"/>
<dbReference type="AlphaFoldDB" id="A0A179UU94"/>
<dbReference type="Proteomes" id="UP000002038">
    <property type="component" value="Unassembled WGS sequence"/>
</dbReference>
<accession>A0A179UU94</accession>
<dbReference type="RefSeq" id="XP_031579949.1">
    <property type="nucleotide sequence ID" value="XM_031722917.1"/>
</dbReference>
<name>A0A179UU94_BLAGS</name>